<name>A0A0P8XEC3_DROAN</name>
<feature type="region of interest" description="Disordered" evidence="1">
    <location>
        <begin position="265"/>
        <end position="291"/>
    </location>
</feature>
<protein>
    <submittedName>
        <fullName evidence="2">Uncharacterized protein</fullName>
    </submittedName>
</protein>
<dbReference type="OrthoDB" id="8064641at2759"/>
<reference evidence="2 3" key="1">
    <citation type="journal article" date="2007" name="Nature">
        <title>Evolution of genes and genomes on the Drosophila phylogeny.</title>
        <authorList>
            <consortium name="Drosophila 12 Genomes Consortium"/>
            <person name="Clark A.G."/>
            <person name="Eisen M.B."/>
            <person name="Smith D.R."/>
            <person name="Bergman C.M."/>
            <person name="Oliver B."/>
            <person name="Markow T.A."/>
            <person name="Kaufman T.C."/>
            <person name="Kellis M."/>
            <person name="Gelbart W."/>
            <person name="Iyer V.N."/>
            <person name="Pollard D.A."/>
            <person name="Sackton T.B."/>
            <person name="Larracuente A.M."/>
            <person name="Singh N.D."/>
            <person name="Abad J.P."/>
            <person name="Abt D.N."/>
            <person name="Adryan B."/>
            <person name="Aguade M."/>
            <person name="Akashi H."/>
            <person name="Anderson W.W."/>
            <person name="Aquadro C.F."/>
            <person name="Ardell D.H."/>
            <person name="Arguello R."/>
            <person name="Artieri C.G."/>
            <person name="Barbash D.A."/>
            <person name="Barker D."/>
            <person name="Barsanti P."/>
            <person name="Batterham P."/>
            <person name="Batzoglou S."/>
            <person name="Begun D."/>
            <person name="Bhutkar A."/>
            <person name="Blanco E."/>
            <person name="Bosak S.A."/>
            <person name="Bradley R.K."/>
            <person name="Brand A.D."/>
            <person name="Brent M.R."/>
            <person name="Brooks A.N."/>
            <person name="Brown R.H."/>
            <person name="Butlin R.K."/>
            <person name="Caggese C."/>
            <person name="Calvi B.R."/>
            <person name="Bernardo de Carvalho A."/>
            <person name="Caspi A."/>
            <person name="Castrezana S."/>
            <person name="Celniker S.E."/>
            <person name="Chang J.L."/>
            <person name="Chapple C."/>
            <person name="Chatterji S."/>
            <person name="Chinwalla A."/>
            <person name="Civetta A."/>
            <person name="Clifton S.W."/>
            <person name="Comeron J.M."/>
            <person name="Costello J.C."/>
            <person name="Coyne J.A."/>
            <person name="Daub J."/>
            <person name="David R.G."/>
            <person name="Delcher A.L."/>
            <person name="Delehaunty K."/>
            <person name="Do C.B."/>
            <person name="Ebling H."/>
            <person name="Edwards K."/>
            <person name="Eickbush T."/>
            <person name="Evans J.D."/>
            <person name="Filipski A."/>
            <person name="Findeiss S."/>
            <person name="Freyhult E."/>
            <person name="Fulton L."/>
            <person name="Fulton R."/>
            <person name="Garcia A.C."/>
            <person name="Gardiner A."/>
            <person name="Garfield D.A."/>
            <person name="Garvin B.E."/>
            <person name="Gibson G."/>
            <person name="Gilbert D."/>
            <person name="Gnerre S."/>
            <person name="Godfrey J."/>
            <person name="Good R."/>
            <person name="Gotea V."/>
            <person name="Gravely B."/>
            <person name="Greenberg A.J."/>
            <person name="Griffiths-Jones S."/>
            <person name="Gross S."/>
            <person name="Guigo R."/>
            <person name="Gustafson E.A."/>
            <person name="Haerty W."/>
            <person name="Hahn M.W."/>
            <person name="Halligan D.L."/>
            <person name="Halpern A.L."/>
            <person name="Halter G.M."/>
            <person name="Han M.V."/>
            <person name="Heger A."/>
            <person name="Hillier L."/>
            <person name="Hinrichs A.S."/>
            <person name="Holmes I."/>
            <person name="Hoskins R.A."/>
            <person name="Hubisz M.J."/>
            <person name="Hultmark D."/>
            <person name="Huntley M.A."/>
            <person name="Jaffe D.B."/>
            <person name="Jagadeeshan S."/>
            <person name="Jeck W.R."/>
            <person name="Johnson J."/>
            <person name="Jones C.D."/>
            <person name="Jordan W.C."/>
            <person name="Karpen G.H."/>
            <person name="Kataoka E."/>
            <person name="Keightley P.D."/>
            <person name="Kheradpour P."/>
            <person name="Kirkness E.F."/>
            <person name="Koerich L.B."/>
            <person name="Kristiansen K."/>
            <person name="Kudrna D."/>
            <person name="Kulathinal R.J."/>
            <person name="Kumar S."/>
            <person name="Kwok R."/>
            <person name="Lander E."/>
            <person name="Langley C.H."/>
            <person name="Lapoint R."/>
            <person name="Lazzaro B.P."/>
            <person name="Lee S.J."/>
            <person name="Levesque L."/>
            <person name="Li R."/>
            <person name="Lin C.F."/>
            <person name="Lin M.F."/>
            <person name="Lindblad-Toh K."/>
            <person name="Llopart A."/>
            <person name="Long M."/>
            <person name="Low L."/>
            <person name="Lozovsky E."/>
            <person name="Lu J."/>
            <person name="Luo M."/>
            <person name="Machado C.A."/>
            <person name="Makalowski W."/>
            <person name="Marzo M."/>
            <person name="Matsuda M."/>
            <person name="Matzkin L."/>
            <person name="McAllister B."/>
            <person name="McBride C.S."/>
            <person name="McKernan B."/>
            <person name="McKernan K."/>
            <person name="Mendez-Lago M."/>
            <person name="Minx P."/>
            <person name="Mollenhauer M.U."/>
            <person name="Montooth K."/>
            <person name="Mount S.M."/>
            <person name="Mu X."/>
            <person name="Myers E."/>
            <person name="Negre B."/>
            <person name="Newfeld S."/>
            <person name="Nielsen R."/>
            <person name="Noor M.A."/>
            <person name="O'Grady P."/>
            <person name="Pachter L."/>
            <person name="Papaceit M."/>
            <person name="Parisi M.J."/>
            <person name="Parisi M."/>
            <person name="Parts L."/>
            <person name="Pedersen J.S."/>
            <person name="Pesole G."/>
            <person name="Phillippy A.M."/>
            <person name="Ponting C.P."/>
            <person name="Pop M."/>
            <person name="Porcelli D."/>
            <person name="Powell J.R."/>
            <person name="Prohaska S."/>
            <person name="Pruitt K."/>
            <person name="Puig M."/>
            <person name="Quesneville H."/>
            <person name="Ram K.R."/>
            <person name="Rand D."/>
            <person name="Rasmussen M.D."/>
            <person name="Reed L.K."/>
            <person name="Reenan R."/>
            <person name="Reily A."/>
            <person name="Remington K.A."/>
            <person name="Rieger T.T."/>
            <person name="Ritchie M.G."/>
            <person name="Robin C."/>
            <person name="Rogers Y.H."/>
            <person name="Rohde C."/>
            <person name="Rozas J."/>
            <person name="Rubenfield M.J."/>
            <person name="Ruiz A."/>
            <person name="Russo S."/>
            <person name="Salzberg S.L."/>
            <person name="Sanchez-Gracia A."/>
            <person name="Saranga D.J."/>
            <person name="Sato H."/>
            <person name="Schaeffer S.W."/>
            <person name="Schatz M.C."/>
            <person name="Schlenke T."/>
            <person name="Schwartz R."/>
            <person name="Segarra C."/>
            <person name="Singh R.S."/>
            <person name="Sirot L."/>
            <person name="Sirota M."/>
            <person name="Sisneros N.B."/>
            <person name="Smith C.D."/>
            <person name="Smith T.F."/>
            <person name="Spieth J."/>
            <person name="Stage D.E."/>
            <person name="Stark A."/>
            <person name="Stephan W."/>
            <person name="Strausberg R.L."/>
            <person name="Strempel S."/>
            <person name="Sturgill D."/>
            <person name="Sutton G."/>
            <person name="Sutton G.G."/>
            <person name="Tao W."/>
            <person name="Teichmann S."/>
            <person name="Tobari Y.N."/>
            <person name="Tomimura Y."/>
            <person name="Tsolas J.M."/>
            <person name="Valente V.L."/>
            <person name="Venter E."/>
            <person name="Venter J.C."/>
            <person name="Vicario S."/>
            <person name="Vieira F.G."/>
            <person name="Vilella A.J."/>
            <person name="Villasante A."/>
            <person name="Walenz B."/>
            <person name="Wang J."/>
            <person name="Wasserman M."/>
            <person name="Watts T."/>
            <person name="Wilson D."/>
            <person name="Wilson R.K."/>
            <person name="Wing R.A."/>
            <person name="Wolfner M.F."/>
            <person name="Wong A."/>
            <person name="Wong G.K."/>
            <person name="Wu C.I."/>
            <person name="Wu G."/>
            <person name="Yamamoto D."/>
            <person name="Yang H.P."/>
            <person name="Yang S.P."/>
            <person name="Yorke J.A."/>
            <person name="Yoshida K."/>
            <person name="Zdobnov E."/>
            <person name="Zhang P."/>
            <person name="Zhang Y."/>
            <person name="Zimin A.V."/>
            <person name="Baldwin J."/>
            <person name="Abdouelleil A."/>
            <person name="Abdulkadir J."/>
            <person name="Abebe A."/>
            <person name="Abera B."/>
            <person name="Abreu J."/>
            <person name="Acer S.C."/>
            <person name="Aftuck L."/>
            <person name="Alexander A."/>
            <person name="An P."/>
            <person name="Anderson E."/>
            <person name="Anderson S."/>
            <person name="Arachi H."/>
            <person name="Azer M."/>
            <person name="Bachantsang P."/>
            <person name="Barry A."/>
            <person name="Bayul T."/>
            <person name="Berlin A."/>
            <person name="Bessette D."/>
            <person name="Bloom T."/>
            <person name="Blye J."/>
            <person name="Boguslavskiy L."/>
            <person name="Bonnet C."/>
            <person name="Boukhgalter B."/>
            <person name="Bourzgui I."/>
            <person name="Brown A."/>
            <person name="Cahill P."/>
            <person name="Channer S."/>
            <person name="Cheshatsang Y."/>
            <person name="Chuda L."/>
            <person name="Citroen M."/>
            <person name="Collymore A."/>
            <person name="Cooke P."/>
            <person name="Costello M."/>
            <person name="D'Aco K."/>
            <person name="Daza R."/>
            <person name="De Haan G."/>
            <person name="DeGray S."/>
            <person name="DeMaso C."/>
            <person name="Dhargay N."/>
            <person name="Dooley K."/>
            <person name="Dooley E."/>
            <person name="Doricent M."/>
            <person name="Dorje P."/>
            <person name="Dorjee K."/>
            <person name="Dupes A."/>
            <person name="Elong R."/>
            <person name="Falk J."/>
            <person name="Farina A."/>
            <person name="Faro S."/>
            <person name="Ferguson D."/>
            <person name="Fisher S."/>
            <person name="Foley C.D."/>
            <person name="Franke A."/>
            <person name="Friedrich D."/>
            <person name="Gadbois L."/>
            <person name="Gearin G."/>
            <person name="Gearin C.R."/>
            <person name="Giannoukos G."/>
            <person name="Goode T."/>
            <person name="Graham J."/>
            <person name="Grandbois E."/>
            <person name="Grewal S."/>
            <person name="Gyaltsen K."/>
            <person name="Hafez N."/>
            <person name="Hagos B."/>
            <person name="Hall J."/>
            <person name="Henson C."/>
            <person name="Hollinger A."/>
            <person name="Honan T."/>
            <person name="Huard M.D."/>
            <person name="Hughes L."/>
            <person name="Hurhula B."/>
            <person name="Husby M.E."/>
            <person name="Kamat A."/>
            <person name="Kanga B."/>
            <person name="Kashin S."/>
            <person name="Khazanovich D."/>
            <person name="Kisner P."/>
            <person name="Lance K."/>
            <person name="Lara M."/>
            <person name="Lee W."/>
            <person name="Lennon N."/>
            <person name="Letendre F."/>
            <person name="LeVine R."/>
            <person name="Lipovsky A."/>
            <person name="Liu X."/>
            <person name="Liu J."/>
            <person name="Liu S."/>
            <person name="Lokyitsang T."/>
            <person name="Lokyitsang Y."/>
            <person name="Lubonja R."/>
            <person name="Lui A."/>
            <person name="MacDonald P."/>
            <person name="Magnisalis V."/>
            <person name="Maru K."/>
            <person name="Matthews C."/>
            <person name="McCusker W."/>
            <person name="McDonough S."/>
            <person name="Mehta T."/>
            <person name="Meldrim J."/>
            <person name="Meneus L."/>
            <person name="Mihai O."/>
            <person name="Mihalev A."/>
            <person name="Mihova T."/>
            <person name="Mittelman R."/>
            <person name="Mlenga V."/>
            <person name="Montmayeur A."/>
            <person name="Mulrain L."/>
            <person name="Navidi A."/>
            <person name="Naylor J."/>
            <person name="Negash T."/>
            <person name="Nguyen T."/>
            <person name="Nguyen N."/>
            <person name="Nicol R."/>
            <person name="Norbu C."/>
            <person name="Norbu N."/>
            <person name="Novod N."/>
            <person name="O'Neill B."/>
            <person name="Osman S."/>
            <person name="Markiewicz E."/>
            <person name="Oyono O.L."/>
            <person name="Patti C."/>
            <person name="Phunkhang P."/>
            <person name="Pierre F."/>
            <person name="Priest M."/>
            <person name="Raghuraman S."/>
            <person name="Rege F."/>
            <person name="Reyes R."/>
            <person name="Rise C."/>
            <person name="Rogov P."/>
            <person name="Ross K."/>
            <person name="Ryan E."/>
            <person name="Settipalli S."/>
            <person name="Shea T."/>
            <person name="Sherpa N."/>
            <person name="Shi L."/>
            <person name="Shih D."/>
            <person name="Sparrow T."/>
            <person name="Spaulding J."/>
            <person name="Stalker J."/>
            <person name="Stange-Thomann N."/>
            <person name="Stavropoulos S."/>
            <person name="Stone C."/>
            <person name="Strader C."/>
            <person name="Tesfaye S."/>
            <person name="Thomson T."/>
            <person name="Thoulutsang Y."/>
            <person name="Thoulutsang D."/>
            <person name="Topham K."/>
            <person name="Topping I."/>
            <person name="Tsamla T."/>
            <person name="Vassiliev H."/>
            <person name="Vo A."/>
            <person name="Wangchuk T."/>
            <person name="Wangdi T."/>
            <person name="Weiand M."/>
            <person name="Wilkinson J."/>
            <person name="Wilson A."/>
            <person name="Yadav S."/>
            <person name="Young G."/>
            <person name="Yu Q."/>
            <person name="Zembek L."/>
            <person name="Zhong D."/>
            <person name="Zimmer A."/>
            <person name="Zwirko Z."/>
            <person name="Jaffe D.B."/>
            <person name="Alvarez P."/>
            <person name="Brockman W."/>
            <person name="Butler J."/>
            <person name="Chin C."/>
            <person name="Gnerre S."/>
            <person name="Grabherr M."/>
            <person name="Kleber M."/>
            <person name="Mauceli E."/>
            <person name="MacCallum I."/>
        </authorList>
    </citation>
    <scope>NUCLEOTIDE SEQUENCE [LARGE SCALE GENOMIC DNA]</scope>
    <source>
        <strain evidence="3">Tucson 14024-0371.13</strain>
    </source>
</reference>
<dbReference type="STRING" id="7217.A0A0P8XEC3"/>
<proteinExistence type="predicted"/>
<sequence length="291" mass="32593">HPITVPKKASNSGSIYSKQPKYVTAIPYKTTGYAADVHVGSSAEEIGPPPKRSKWNPVQYDAEVDPFHLVPPPKATAASTSNSYSVYEPEHDDYEVVPVPRPKSHDRYKNVASKKQIEAYLEDQQKLLDEAIKVQLLNNPKLQKFLKAQAEEQEHASRPDLEIEDFEAYPPNFSGPGPLRSKYIDHPPPPPRPGSQNYTMLNFTNGIVLLLSVVKHQSEFDIKVKFPELKDAIDQIDNEMGYYSGNSKHDVDTARRFNEDARKPTLKNGQCDSPGFNGASHPGIDYPMPQI</sequence>
<dbReference type="InParanoid" id="A0A0P8XEC3"/>
<keyword evidence="3" id="KW-1185">Reference proteome</keyword>
<dbReference type="Proteomes" id="UP000007801">
    <property type="component" value="Unassembled WGS sequence"/>
</dbReference>
<gene>
    <name evidence="2" type="primary">Dana\GF28005</name>
    <name evidence="2" type="ORF">GF28005</name>
</gene>
<organism evidence="2 3">
    <name type="scientific">Drosophila ananassae</name>
    <name type="common">Fruit fly</name>
    <dbReference type="NCBI Taxonomy" id="7217"/>
    <lineage>
        <taxon>Eukaryota</taxon>
        <taxon>Metazoa</taxon>
        <taxon>Ecdysozoa</taxon>
        <taxon>Arthropoda</taxon>
        <taxon>Hexapoda</taxon>
        <taxon>Insecta</taxon>
        <taxon>Pterygota</taxon>
        <taxon>Neoptera</taxon>
        <taxon>Endopterygota</taxon>
        <taxon>Diptera</taxon>
        <taxon>Brachycera</taxon>
        <taxon>Muscomorpha</taxon>
        <taxon>Ephydroidea</taxon>
        <taxon>Drosophilidae</taxon>
        <taxon>Drosophila</taxon>
        <taxon>Sophophora</taxon>
    </lineage>
</organism>
<evidence type="ECO:0000313" key="3">
    <source>
        <dbReference type="Proteomes" id="UP000007801"/>
    </source>
</evidence>
<accession>A0A0P8XEC3</accession>
<evidence type="ECO:0000256" key="1">
    <source>
        <dbReference type="SAM" id="MobiDB-lite"/>
    </source>
</evidence>
<dbReference type="Gene3D" id="1.20.1170.10">
    <property type="match status" value="1"/>
</dbReference>
<feature type="non-terminal residue" evidence="2">
    <location>
        <position position="1"/>
    </location>
</feature>
<dbReference type="AlphaFoldDB" id="A0A0P8XEC3"/>
<evidence type="ECO:0000313" key="2">
    <source>
        <dbReference type="EMBL" id="KPU72873.1"/>
    </source>
</evidence>
<dbReference type="EMBL" id="CH902623">
    <property type="protein sequence ID" value="KPU72873.1"/>
    <property type="molecule type" value="Genomic_DNA"/>
</dbReference>